<comment type="caution">
    <text evidence="2">The sequence shown here is derived from an EMBL/GenBank/DDBJ whole genome shotgun (WGS) entry which is preliminary data.</text>
</comment>
<sequence>MASETQQSTKRTYFLIFSTLIVLFVLWIPFTIGRVLTGHAPWGPRIGGKLPNGTEVYFQARPGGFETDDRLTVVAPNMAPKYYWVDRVHGGFEHVVLKYNKTGSQLWVESDGKVGASIDLTTSDFRAELDPQHKWAEYGTGTTLDSGNTSSLISLLRPW</sequence>
<dbReference type="Proteomes" id="UP000319143">
    <property type="component" value="Unassembled WGS sequence"/>
</dbReference>
<keyword evidence="1" id="KW-0472">Membrane</keyword>
<reference evidence="2 3" key="1">
    <citation type="submission" date="2019-02" db="EMBL/GenBank/DDBJ databases">
        <title>Deep-cultivation of Planctomycetes and their phenomic and genomic characterization uncovers novel biology.</title>
        <authorList>
            <person name="Wiegand S."/>
            <person name="Jogler M."/>
            <person name="Boedeker C."/>
            <person name="Pinto D."/>
            <person name="Vollmers J."/>
            <person name="Rivas-Marin E."/>
            <person name="Kohn T."/>
            <person name="Peeters S.H."/>
            <person name="Heuer A."/>
            <person name="Rast P."/>
            <person name="Oberbeckmann S."/>
            <person name="Bunk B."/>
            <person name="Jeske O."/>
            <person name="Meyerdierks A."/>
            <person name="Storesund J.E."/>
            <person name="Kallscheuer N."/>
            <person name="Luecker S."/>
            <person name="Lage O.M."/>
            <person name="Pohl T."/>
            <person name="Merkel B.J."/>
            <person name="Hornburger P."/>
            <person name="Mueller R.-W."/>
            <person name="Bruemmer F."/>
            <person name="Labrenz M."/>
            <person name="Spormann A.M."/>
            <person name="Op Den Camp H."/>
            <person name="Overmann J."/>
            <person name="Amann R."/>
            <person name="Jetten M.S.M."/>
            <person name="Mascher T."/>
            <person name="Medema M.H."/>
            <person name="Devos D.P."/>
            <person name="Kaster A.-K."/>
            <person name="Ovreas L."/>
            <person name="Rohde M."/>
            <person name="Galperin M.Y."/>
            <person name="Jogler C."/>
        </authorList>
    </citation>
    <scope>NUCLEOTIDE SEQUENCE [LARGE SCALE GENOMIC DNA]</scope>
    <source>
        <strain evidence="2 3">Poly41</strain>
    </source>
</reference>
<organism evidence="2 3">
    <name type="scientific">Novipirellula artificiosorum</name>
    <dbReference type="NCBI Taxonomy" id="2528016"/>
    <lineage>
        <taxon>Bacteria</taxon>
        <taxon>Pseudomonadati</taxon>
        <taxon>Planctomycetota</taxon>
        <taxon>Planctomycetia</taxon>
        <taxon>Pirellulales</taxon>
        <taxon>Pirellulaceae</taxon>
        <taxon>Novipirellula</taxon>
    </lineage>
</organism>
<evidence type="ECO:0000313" key="3">
    <source>
        <dbReference type="Proteomes" id="UP000319143"/>
    </source>
</evidence>
<dbReference type="EMBL" id="SJPV01000009">
    <property type="protein sequence ID" value="TWU33894.1"/>
    <property type="molecule type" value="Genomic_DNA"/>
</dbReference>
<evidence type="ECO:0000313" key="2">
    <source>
        <dbReference type="EMBL" id="TWU33894.1"/>
    </source>
</evidence>
<protein>
    <submittedName>
        <fullName evidence="2">Uncharacterized protein</fullName>
    </submittedName>
</protein>
<keyword evidence="1" id="KW-0812">Transmembrane</keyword>
<gene>
    <name evidence="2" type="ORF">Poly41_48940</name>
</gene>
<name>A0A5C6DDD8_9BACT</name>
<keyword evidence="3" id="KW-1185">Reference proteome</keyword>
<keyword evidence="1" id="KW-1133">Transmembrane helix</keyword>
<accession>A0A5C6DDD8</accession>
<dbReference type="AlphaFoldDB" id="A0A5C6DDD8"/>
<dbReference type="RefSeq" id="WP_146529334.1">
    <property type="nucleotide sequence ID" value="NZ_SJPV01000009.1"/>
</dbReference>
<evidence type="ECO:0000256" key="1">
    <source>
        <dbReference type="SAM" id="Phobius"/>
    </source>
</evidence>
<proteinExistence type="predicted"/>
<feature type="transmembrane region" description="Helical" evidence="1">
    <location>
        <begin position="12"/>
        <end position="30"/>
    </location>
</feature>